<dbReference type="GO" id="GO:0016987">
    <property type="term" value="F:sigma factor activity"/>
    <property type="evidence" value="ECO:0007669"/>
    <property type="project" value="UniProtKB-KW"/>
</dbReference>
<dbReference type="STRING" id="1391654.AKJ09_05993"/>
<evidence type="ECO:0000256" key="1">
    <source>
        <dbReference type="ARBA" id="ARBA00010641"/>
    </source>
</evidence>
<dbReference type="Gene3D" id="1.10.1740.10">
    <property type="match status" value="1"/>
</dbReference>
<dbReference type="Pfam" id="PF04542">
    <property type="entry name" value="Sigma70_r2"/>
    <property type="match status" value="1"/>
</dbReference>
<dbReference type="InterPro" id="IPR007627">
    <property type="entry name" value="RNA_pol_sigma70_r2"/>
</dbReference>
<keyword evidence="5" id="KW-0804">Transcription</keyword>
<dbReference type="InterPro" id="IPR014284">
    <property type="entry name" value="RNA_pol_sigma-70_dom"/>
</dbReference>
<evidence type="ECO:0000256" key="3">
    <source>
        <dbReference type="ARBA" id="ARBA00023082"/>
    </source>
</evidence>
<feature type="domain" description="RNA polymerase sigma-70 region 2" evidence="6">
    <location>
        <begin position="13"/>
        <end position="79"/>
    </location>
</feature>
<dbReference type="SUPFAM" id="SSF88659">
    <property type="entry name" value="Sigma3 and sigma4 domains of RNA polymerase sigma factors"/>
    <property type="match status" value="1"/>
</dbReference>
<dbReference type="SUPFAM" id="SSF88946">
    <property type="entry name" value="Sigma2 domain of RNA polymerase sigma factors"/>
    <property type="match status" value="1"/>
</dbReference>
<dbReference type="KEGG" id="llu:AKJ09_05993"/>
<proteinExistence type="inferred from homology"/>
<evidence type="ECO:0000256" key="4">
    <source>
        <dbReference type="ARBA" id="ARBA00023125"/>
    </source>
</evidence>
<dbReference type="InterPro" id="IPR039425">
    <property type="entry name" value="RNA_pol_sigma-70-like"/>
</dbReference>
<keyword evidence="2" id="KW-0805">Transcription regulation</keyword>
<dbReference type="Pfam" id="PF08281">
    <property type="entry name" value="Sigma70_r4_2"/>
    <property type="match status" value="1"/>
</dbReference>
<evidence type="ECO:0000259" key="6">
    <source>
        <dbReference type="Pfam" id="PF04542"/>
    </source>
</evidence>
<sequence>MGGLAASEVSDVYRRYGVVLGRRARLFLRDDALAQDAVQEFLTMLLRRGEGMRDAESPWRWMCRAMDRVCLDLLRRSKRSRDAMPLDDLDRVGPAPGVDAADRRAVLQSLERLNEQEQAIAIGVFVDGMSQGEVAAELGLSRVTVNKYVQRIRAELIEQLESNPSLPTEEPS</sequence>
<dbReference type="Gene3D" id="1.10.10.10">
    <property type="entry name" value="Winged helix-like DNA-binding domain superfamily/Winged helix DNA-binding domain"/>
    <property type="match status" value="1"/>
</dbReference>
<dbReference type="InterPro" id="IPR013324">
    <property type="entry name" value="RNA_pol_sigma_r3/r4-like"/>
</dbReference>
<gene>
    <name evidence="8" type="ORF">AKJ09_05993</name>
</gene>
<comment type="similarity">
    <text evidence="1">Belongs to the sigma-70 factor family. ECF subfamily.</text>
</comment>
<dbReference type="GO" id="GO:0006352">
    <property type="term" value="P:DNA-templated transcription initiation"/>
    <property type="evidence" value="ECO:0007669"/>
    <property type="project" value="InterPro"/>
</dbReference>
<dbReference type="PANTHER" id="PTHR43133">
    <property type="entry name" value="RNA POLYMERASE ECF-TYPE SIGMA FACTO"/>
    <property type="match status" value="1"/>
</dbReference>
<accession>A0A0K1Q1R3</accession>
<evidence type="ECO:0000313" key="9">
    <source>
        <dbReference type="Proteomes" id="UP000064967"/>
    </source>
</evidence>
<protein>
    <submittedName>
        <fullName evidence="8">RNA polymerase, sigma-24 subunit, ECF subfamily</fullName>
    </submittedName>
</protein>
<dbReference type="PANTHER" id="PTHR43133:SF8">
    <property type="entry name" value="RNA POLYMERASE SIGMA FACTOR HI_1459-RELATED"/>
    <property type="match status" value="1"/>
</dbReference>
<dbReference type="NCBIfam" id="TIGR02937">
    <property type="entry name" value="sigma70-ECF"/>
    <property type="match status" value="1"/>
</dbReference>
<dbReference type="Proteomes" id="UP000064967">
    <property type="component" value="Chromosome"/>
</dbReference>
<evidence type="ECO:0000256" key="5">
    <source>
        <dbReference type="ARBA" id="ARBA00023163"/>
    </source>
</evidence>
<keyword evidence="4" id="KW-0238">DNA-binding</keyword>
<evidence type="ECO:0000256" key="2">
    <source>
        <dbReference type="ARBA" id="ARBA00023015"/>
    </source>
</evidence>
<dbReference type="GO" id="GO:0003677">
    <property type="term" value="F:DNA binding"/>
    <property type="evidence" value="ECO:0007669"/>
    <property type="project" value="UniProtKB-KW"/>
</dbReference>
<reference evidence="8 9" key="1">
    <citation type="submission" date="2015-08" db="EMBL/GenBank/DDBJ databases">
        <authorList>
            <person name="Babu N.S."/>
            <person name="Beckwith C.J."/>
            <person name="Beseler K.G."/>
            <person name="Brison A."/>
            <person name="Carone J.V."/>
            <person name="Caskin T.P."/>
            <person name="Diamond M."/>
            <person name="Durham M.E."/>
            <person name="Foxe J.M."/>
            <person name="Go M."/>
            <person name="Henderson B.A."/>
            <person name="Jones I.B."/>
            <person name="McGettigan J.A."/>
            <person name="Micheletti S.J."/>
            <person name="Nasrallah M.E."/>
            <person name="Ortiz D."/>
            <person name="Piller C.R."/>
            <person name="Privatt S.R."/>
            <person name="Schneider S.L."/>
            <person name="Sharp S."/>
            <person name="Smith T.C."/>
            <person name="Stanton J.D."/>
            <person name="Ullery H.E."/>
            <person name="Wilson R.J."/>
            <person name="Serrano M.G."/>
            <person name="Buck G."/>
            <person name="Lee V."/>
            <person name="Wang Y."/>
            <person name="Carvalho R."/>
            <person name="Voegtly L."/>
            <person name="Shi R."/>
            <person name="Duckworth R."/>
            <person name="Johnson A."/>
            <person name="Loviza R."/>
            <person name="Walstead R."/>
            <person name="Shah Z."/>
            <person name="Kiflezghi M."/>
            <person name="Wade K."/>
            <person name="Ball S.L."/>
            <person name="Bradley K.W."/>
            <person name="Asai D.J."/>
            <person name="Bowman C.A."/>
            <person name="Russell D.A."/>
            <person name="Pope W.H."/>
            <person name="Jacobs-Sera D."/>
            <person name="Hendrix R.W."/>
            <person name="Hatfull G.F."/>
        </authorList>
    </citation>
    <scope>NUCLEOTIDE SEQUENCE [LARGE SCALE GENOMIC DNA]</scope>
    <source>
        <strain evidence="8 9">DSM 27648</strain>
    </source>
</reference>
<dbReference type="InterPro" id="IPR013249">
    <property type="entry name" value="RNA_pol_sigma70_r4_t2"/>
</dbReference>
<evidence type="ECO:0000313" key="8">
    <source>
        <dbReference type="EMBL" id="AKU99329.1"/>
    </source>
</evidence>
<dbReference type="InterPro" id="IPR036388">
    <property type="entry name" value="WH-like_DNA-bd_sf"/>
</dbReference>
<organism evidence="8 9">
    <name type="scientific">Labilithrix luteola</name>
    <dbReference type="NCBI Taxonomy" id="1391654"/>
    <lineage>
        <taxon>Bacteria</taxon>
        <taxon>Pseudomonadati</taxon>
        <taxon>Myxococcota</taxon>
        <taxon>Polyangia</taxon>
        <taxon>Polyangiales</taxon>
        <taxon>Labilitrichaceae</taxon>
        <taxon>Labilithrix</taxon>
    </lineage>
</organism>
<dbReference type="CDD" id="cd06171">
    <property type="entry name" value="Sigma70_r4"/>
    <property type="match status" value="1"/>
</dbReference>
<keyword evidence="3" id="KW-0731">Sigma factor</keyword>
<keyword evidence="9" id="KW-1185">Reference proteome</keyword>
<feature type="domain" description="RNA polymerase sigma factor 70 region 4 type 2" evidence="7">
    <location>
        <begin position="104"/>
        <end position="156"/>
    </location>
</feature>
<dbReference type="AlphaFoldDB" id="A0A0K1Q1R3"/>
<dbReference type="InterPro" id="IPR013325">
    <property type="entry name" value="RNA_pol_sigma_r2"/>
</dbReference>
<dbReference type="EMBL" id="CP012333">
    <property type="protein sequence ID" value="AKU99329.1"/>
    <property type="molecule type" value="Genomic_DNA"/>
</dbReference>
<evidence type="ECO:0000259" key="7">
    <source>
        <dbReference type="Pfam" id="PF08281"/>
    </source>
</evidence>
<name>A0A0K1Q1R3_9BACT</name>